<dbReference type="Gene3D" id="2.30.42.10">
    <property type="match status" value="2"/>
</dbReference>
<gene>
    <name evidence="5" type="ORF">SP90_12915</name>
</gene>
<accession>A0A1B7XAL3</accession>
<dbReference type="Proteomes" id="UP000091979">
    <property type="component" value="Unassembled WGS sequence"/>
</dbReference>
<keyword evidence="2" id="KW-0378">Hydrolase</keyword>
<keyword evidence="1" id="KW-0645">Protease</keyword>
<reference evidence="5 6" key="1">
    <citation type="submission" date="2015-01" db="EMBL/GenBank/DDBJ databases">
        <title>Desulfovibrio sp. JC271 draft genome sequence.</title>
        <authorList>
            <person name="Shivani Y."/>
            <person name="Subhash Y."/>
            <person name="Sasikala C."/>
            <person name="Ramana C.V."/>
        </authorList>
    </citation>
    <scope>NUCLEOTIDE SEQUENCE [LARGE SCALE GENOMIC DNA]</scope>
    <source>
        <strain evidence="5 6">JC271</strain>
    </source>
</reference>
<organism evidence="5 6">
    <name type="scientific">Halodesulfovibrio spirochaetisodalis</name>
    <dbReference type="NCBI Taxonomy" id="1560234"/>
    <lineage>
        <taxon>Bacteria</taxon>
        <taxon>Pseudomonadati</taxon>
        <taxon>Thermodesulfobacteriota</taxon>
        <taxon>Desulfovibrionia</taxon>
        <taxon>Desulfovibrionales</taxon>
        <taxon>Desulfovibrionaceae</taxon>
        <taxon>Halodesulfovibrio</taxon>
    </lineage>
</organism>
<dbReference type="Pfam" id="PF13365">
    <property type="entry name" value="Trypsin_2"/>
    <property type="match status" value="1"/>
</dbReference>
<dbReference type="InterPro" id="IPR001940">
    <property type="entry name" value="Peptidase_S1C"/>
</dbReference>
<evidence type="ECO:0000256" key="3">
    <source>
        <dbReference type="SAM" id="SignalP"/>
    </source>
</evidence>
<dbReference type="InterPro" id="IPR041489">
    <property type="entry name" value="PDZ_6"/>
</dbReference>
<evidence type="ECO:0000256" key="2">
    <source>
        <dbReference type="ARBA" id="ARBA00022801"/>
    </source>
</evidence>
<dbReference type="SMART" id="SM00228">
    <property type="entry name" value="PDZ"/>
    <property type="match status" value="2"/>
</dbReference>
<dbReference type="Pfam" id="PF17820">
    <property type="entry name" value="PDZ_6"/>
    <property type="match status" value="1"/>
</dbReference>
<evidence type="ECO:0000313" key="6">
    <source>
        <dbReference type="Proteomes" id="UP000091979"/>
    </source>
</evidence>
<name>A0A1B7XAL3_9BACT</name>
<dbReference type="Gene3D" id="2.40.10.120">
    <property type="match status" value="1"/>
</dbReference>
<dbReference type="InterPro" id="IPR009003">
    <property type="entry name" value="Peptidase_S1_PA"/>
</dbReference>
<dbReference type="GO" id="GO:0004252">
    <property type="term" value="F:serine-type endopeptidase activity"/>
    <property type="evidence" value="ECO:0007669"/>
    <property type="project" value="InterPro"/>
</dbReference>
<dbReference type="Pfam" id="PF13180">
    <property type="entry name" value="PDZ_2"/>
    <property type="match status" value="1"/>
</dbReference>
<dbReference type="InterPro" id="IPR001478">
    <property type="entry name" value="PDZ"/>
</dbReference>
<feature type="domain" description="PDZ" evidence="4">
    <location>
        <begin position="363"/>
        <end position="442"/>
    </location>
</feature>
<dbReference type="STRING" id="1560234.SP90_12915"/>
<keyword evidence="3" id="KW-0732">Signal</keyword>
<dbReference type="GO" id="GO:0006508">
    <property type="term" value="P:proteolysis"/>
    <property type="evidence" value="ECO:0007669"/>
    <property type="project" value="UniProtKB-KW"/>
</dbReference>
<dbReference type="OrthoDB" id="9758917at2"/>
<evidence type="ECO:0000259" key="4">
    <source>
        <dbReference type="PROSITE" id="PS50106"/>
    </source>
</evidence>
<dbReference type="SUPFAM" id="SSF50156">
    <property type="entry name" value="PDZ domain-like"/>
    <property type="match status" value="2"/>
</dbReference>
<dbReference type="EMBL" id="JXMS01000026">
    <property type="protein sequence ID" value="OBQ46367.1"/>
    <property type="molecule type" value="Genomic_DNA"/>
</dbReference>
<sequence>MRRLFAIILTIMLTHSMAFAENNYEKLQNEGSVRITPVVSAVHKAAPAVVSISTDRIVERAVNPFANLLPRNPLFDDFFQQGRGRRKVKEQTLGSGVIIDSQNAIVLTNAHVIQGAAQINVTLLDGRMFTASMLGSDPDFDLAVLKLDAANNLPELRMAQSDDLMPGETVIAIGNPLGFSHTVTTGVVSALDRSIKTQTSTITDLIQIDAAINPGNSGGPLINLAGELVGINTAMLRQAANIGFSIPIDKARRAVTELLESGHIEPVWLGISGQNLDESTAKWLQLPSTKGLLITSVYEGTSAQQAGLLSGDTIVKINGNAVTDHRHYVQLLKNMTKGEQVEVTYIRNGETYSKPVDAQAYSETLAAKQIQQRWGFTTKEGDTYLTIAFVRQGSPADKLGLRAGDLLVNISGKKITDMSQLYQAFFTHRLDSSLILLVARDGKGYRVRMDI</sequence>
<dbReference type="InterPro" id="IPR051201">
    <property type="entry name" value="Chloro_Bact_Ser_Proteases"/>
</dbReference>
<protein>
    <submittedName>
        <fullName evidence="5">Peptidase</fullName>
    </submittedName>
</protein>
<dbReference type="InterPro" id="IPR036034">
    <property type="entry name" value="PDZ_sf"/>
</dbReference>
<dbReference type="AlphaFoldDB" id="A0A1B7XAL3"/>
<dbReference type="PATRIC" id="fig|1560234.3.peg.1693"/>
<dbReference type="SUPFAM" id="SSF50494">
    <property type="entry name" value="Trypsin-like serine proteases"/>
    <property type="match status" value="1"/>
</dbReference>
<comment type="caution">
    <text evidence="5">The sequence shown here is derived from an EMBL/GenBank/DDBJ whole genome shotgun (WGS) entry which is preliminary data.</text>
</comment>
<feature type="domain" description="PDZ" evidence="4">
    <location>
        <begin position="245"/>
        <end position="347"/>
    </location>
</feature>
<feature type="signal peptide" evidence="3">
    <location>
        <begin position="1"/>
        <end position="20"/>
    </location>
</feature>
<keyword evidence="6" id="KW-1185">Reference proteome</keyword>
<evidence type="ECO:0000256" key="1">
    <source>
        <dbReference type="ARBA" id="ARBA00022670"/>
    </source>
</evidence>
<dbReference type="PRINTS" id="PR00834">
    <property type="entry name" value="PROTEASES2C"/>
</dbReference>
<evidence type="ECO:0000313" key="5">
    <source>
        <dbReference type="EMBL" id="OBQ46367.1"/>
    </source>
</evidence>
<proteinExistence type="predicted"/>
<dbReference type="PANTHER" id="PTHR43343:SF3">
    <property type="entry name" value="PROTEASE DO-LIKE 8, CHLOROPLASTIC"/>
    <property type="match status" value="1"/>
</dbReference>
<dbReference type="PANTHER" id="PTHR43343">
    <property type="entry name" value="PEPTIDASE S12"/>
    <property type="match status" value="1"/>
</dbReference>
<feature type="chain" id="PRO_5008600467" evidence="3">
    <location>
        <begin position="21"/>
        <end position="451"/>
    </location>
</feature>
<dbReference type="PROSITE" id="PS50106">
    <property type="entry name" value="PDZ"/>
    <property type="match status" value="2"/>
</dbReference>